<name>A0A7C3SIW4_9BACT</name>
<keyword evidence="1" id="KW-0812">Transmembrane</keyword>
<reference evidence="2" key="1">
    <citation type="journal article" date="2020" name="mSystems">
        <title>Genome- and Community-Level Interaction Insights into Carbon Utilization and Element Cycling Functions of Hydrothermarchaeota in Hydrothermal Sediment.</title>
        <authorList>
            <person name="Zhou Z."/>
            <person name="Liu Y."/>
            <person name="Xu W."/>
            <person name="Pan J."/>
            <person name="Luo Z.H."/>
            <person name="Li M."/>
        </authorList>
    </citation>
    <scope>NUCLEOTIDE SEQUENCE [LARGE SCALE GENOMIC DNA]</scope>
    <source>
        <strain evidence="2">SpSt-776</strain>
    </source>
</reference>
<gene>
    <name evidence="2" type="ORF">ENV62_05750</name>
</gene>
<comment type="caution">
    <text evidence="2">The sequence shown here is derived from an EMBL/GenBank/DDBJ whole genome shotgun (WGS) entry which is preliminary data.</text>
</comment>
<accession>A0A7C3SIW4</accession>
<organism evidence="2">
    <name type="scientific">Desulfobacca acetoxidans</name>
    <dbReference type="NCBI Taxonomy" id="60893"/>
    <lineage>
        <taxon>Bacteria</taxon>
        <taxon>Pseudomonadati</taxon>
        <taxon>Thermodesulfobacteriota</taxon>
        <taxon>Desulfobaccia</taxon>
        <taxon>Desulfobaccales</taxon>
        <taxon>Desulfobaccaceae</taxon>
        <taxon>Desulfobacca</taxon>
    </lineage>
</organism>
<dbReference type="AlphaFoldDB" id="A0A7C3SIW4"/>
<keyword evidence="1" id="KW-1133">Transmembrane helix</keyword>
<protein>
    <submittedName>
        <fullName evidence="2">Uncharacterized protein</fullName>
    </submittedName>
</protein>
<proteinExistence type="predicted"/>
<feature type="transmembrane region" description="Helical" evidence="1">
    <location>
        <begin position="29"/>
        <end position="51"/>
    </location>
</feature>
<keyword evidence="1" id="KW-0472">Membrane</keyword>
<sequence length="112" mass="12599">MSLAVKAFLLSALVFPGLGQLYKQDRRKGVILVLLANLLLGLVFLSGMILFSQEYLAVFYPEPLTWELLQPLLLRVLYRPLFLVPFLMLVALWAFAAIDAGICRVSADEEDQ</sequence>
<evidence type="ECO:0000256" key="1">
    <source>
        <dbReference type="SAM" id="Phobius"/>
    </source>
</evidence>
<feature type="transmembrane region" description="Helical" evidence="1">
    <location>
        <begin position="72"/>
        <end position="96"/>
    </location>
</feature>
<dbReference type="EMBL" id="DTHB01000043">
    <property type="protein sequence ID" value="HGB14722.1"/>
    <property type="molecule type" value="Genomic_DNA"/>
</dbReference>
<evidence type="ECO:0000313" key="2">
    <source>
        <dbReference type="EMBL" id="HGB14722.1"/>
    </source>
</evidence>